<dbReference type="InterPro" id="IPR036390">
    <property type="entry name" value="WH_DNA-bd_sf"/>
</dbReference>
<dbReference type="InterPro" id="IPR022357">
    <property type="entry name" value="MIP_CS"/>
</dbReference>
<dbReference type="Proteomes" id="UP000216752">
    <property type="component" value="Chromosome"/>
</dbReference>
<dbReference type="PANTHER" id="PTHR30346">
    <property type="entry name" value="TRANSCRIPTIONAL DUAL REGULATOR HCAR-RELATED"/>
    <property type="match status" value="1"/>
</dbReference>
<evidence type="ECO:0000256" key="3">
    <source>
        <dbReference type="ARBA" id="ARBA00023125"/>
    </source>
</evidence>
<dbReference type="PROSITE" id="PS00221">
    <property type="entry name" value="MIP"/>
    <property type="match status" value="1"/>
</dbReference>
<dbReference type="PANTHER" id="PTHR30346:SF28">
    <property type="entry name" value="HTH-TYPE TRANSCRIPTIONAL REGULATOR CYNR"/>
    <property type="match status" value="1"/>
</dbReference>
<keyword evidence="3" id="KW-0238">DNA-binding</keyword>
<organism evidence="6 7">
    <name type="scientific">Sporomusa silvacetica DSM 10669</name>
    <dbReference type="NCBI Taxonomy" id="1123289"/>
    <lineage>
        <taxon>Bacteria</taxon>
        <taxon>Bacillati</taxon>
        <taxon>Bacillota</taxon>
        <taxon>Negativicutes</taxon>
        <taxon>Selenomonadales</taxon>
        <taxon>Sporomusaceae</taxon>
        <taxon>Sporomusa</taxon>
    </lineage>
</organism>
<dbReference type="Gene3D" id="1.10.10.10">
    <property type="entry name" value="Winged helix-like DNA-binding domain superfamily/Winged helix DNA-binding domain"/>
    <property type="match status" value="1"/>
</dbReference>
<dbReference type="Pfam" id="PF03466">
    <property type="entry name" value="LysR_substrate"/>
    <property type="match status" value="1"/>
</dbReference>
<accession>A0ABZ3IP62</accession>
<evidence type="ECO:0000256" key="4">
    <source>
        <dbReference type="ARBA" id="ARBA00023163"/>
    </source>
</evidence>
<dbReference type="InterPro" id="IPR005119">
    <property type="entry name" value="LysR_subst-bd"/>
</dbReference>
<dbReference type="Pfam" id="PF00126">
    <property type="entry name" value="HTH_1"/>
    <property type="match status" value="1"/>
</dbReference>
<gene>
    <name evidence="6" type="primary">gltC_4</name>
    <name evidence="6" type="ORF">SPSIL_037160</name>
</gene>
<comment type="similarity">
    <text evidence="1">Belongs to the LysR transcriptional regulatory family.</text>
</comment>
<dbReference type="InterPro" id="IPR036388">
    <property type="entry name" value="WH-like_DNA-bd_sf"/>
</dbReference>
<feature type="domain" description="HTH lysR-type" evidence="5">
    <location>
        <begin position="1"/>
        <end position="58"/>
    </location>
</feature>
<dbReference type="RefSeq" id="WP_169717720.1">
    <property type="nucleotide sequence ID" value="NZ_CP155573.1"/>
</dbReference>
<keyword evidence="7" id="KW-1185">Reference proteome</keyword>
<dbReference type="SUPFAM" id="SSF46785">
    <property type="entry name" value="Winged helix' DNA-binding domain"/>
    <property type="match status" value="1"/>
</dbReference>
<dbReference type="Gene3D" id="3.40.190.290">
    <property type="match status" value="1"/>
</dbReference>
<dbReference type="PRINTS" id="PR00039">
    <property type="entry name" value="HTHLYSR"/>
</dbReference>
<dbReference type="InterPro" id="IPR000847">
    <property type="entry name" value="LysR_HTH_N"/>
</dbReference>
<evidence type="ECO:0000313" key="6">
    <source>
        <dbReference type="EMBL" id="XFO67517.1"/>
    </source>
</evidence>
<dbReference type="SUPFAM" id="SSF53850">
    <property type="entry name" value="Periplasmic binding protein-like II"/>
    <property type="match status" value="1"/>
</dbReference>
<evidence type="ECO:0000256" key="2">
    <source>
        <dbReference type="ARBA" id="ARBA00023015"/>
    </source>
</evidence>
<proteinExistence type="inferred from homology"/>
<protein>
    <submittedName>
        <fullName evidence="6">HTH-type transcriptional regulator GltC</fullName>
    </submittedName>
</protein>
<dbReference type="CDD" id="cd05466">
    <property type="entry name" value="PBP2_LTTR_substrate"/>
    <property type="match status" value="1"/>
</dbReference>
<keyword evidence="2" id="KW-0805">Transcription regulation</keyword>
<evidence type="ECO:0000259" key="5">
    <source>
        <dbReference type="PROSITE" id="PS50931"/>
    </source>
</evidence>
<evidence type="ECO:0000256" key="1">
    <source>
        <dbReference type="ARBA" id="ARBA00009437"/>
    </source>
</evidence>
<dbReference type="PROSITE" id="PS50931">
    <property type="entry name" value="HTH_LYSR"/>
    <property type="match status" value="1"/>
</dbReference>
<sequence length="309" mass="34998">MDIRGLRSFITVAQCLSFTEAAKRIYIGQSALSKQIAELEEELGVELFIRHHRSLELTPAGKTLLREGNSLIVKVGEVIEKTRQAQRGIRGNLKIGCFGIEGVFLPHALKRFKALYPQISIDIRILTLKMIEDELEQEELDLGFVVMLGNNLKSSRFMQRLIHRCPLCFLLPNNHPYADEALIDISVLAQDPFILLHETECRQGYDWFIDFCGKRGFTPNIPIKSTRMESIYWLVEAGMGVSFMLKDPKLNLAVPPSISVVGMQGEDAYNNIMATWKQEHHNPAISLFLKVLDNIAVGLQSDCSEHHNH</sequence>
<name>A0ABZ3IP62_9FIRM</name>
<dbReference type="EMBL" id="CP155573">
    <property type="protein sequence ID" value="XFO67517.1"/>
    <property type="molecule type" value="Genomic_DNA"/>
</dbReference>
<reference evidence="6" key="1">
    <citation type="submission" date="2024-05" db="EMBL/GenBank/DDBJ databases">
        <title>Isolation and characterization of Sporomusa carbonis sp. nov., a carboxydotrophic hydrogenogen in the genus of Sporomusa isolated from a charcoal burning pile.</title>
        <authorList>
            <person name="Boeer T."/>
            <person name="Rosenbaum F."/>
            <person name="Eysell L."/>
            <person name="Mueller V."/>
            <person name="Daniel R."/>
            <person name="Poehlein A."/>
        </authorList>
    </citation>
    <scope>NUCLEOTIDE SEQUENCE [LARGE SCALE GENOMIC DNA]</scope>
    <source>
        <strain evidence="6">DSM 10669</strain>
    </source>
</reference>
<evidence type="ECO:0000313" key="7">
    <source>
        <dbReference type="Proteomes" id="UP000216752"/>
    </source>
</evidence>
<keyword evidence="4" id="KW-0804">Transcription</keyword>